<proteinExistence type="predicted"/>
<dbReference type="GeneID" id="70136377"/>
<feature type="compositionally biased region" description="Basic and acidic residues" evidence="1">
    <location>
        <begin position="64"/>
        <end position="78"/>
    </location>
</feature>
<sequence length="183" mass="19693">MGPIADILRFCEGGPDQRLTPDSIIFAVLLVLAYAHMAVHPNHRLSSPPQTSHGVIGRSQVGHGGEEEKEDLHQHEDPPLLTPSPQERTTSAAGTATTTTTTKQEASTTPLGPPPSYLRRNPYHWRTHTPSPLSNNKNSNTSPDKQPGEEKSQGSKTAAPAVAVVPKPTSATTPLRPWIKRLG</sequence>
<feature type="compositionally biased region" description="Low complexity" evidence="1">
    <location>
        <begin position="155"/>
        <end position="174"/>
    </location>
</feature>
<keyword evidence="3" id="KW-1185">Reference proteome</keyword>
<feature type="compositionally biased region" description="Polar residues" evidence="1">
    <location>
        <begin position="44"/>
        <end position="53"/>
    </location>
</feature>
<gene>
    <name evidence="2" type="ORF">BKA67DRAFT_659654</name>
</gene>
<dbReference type="Proteomes" id="UP000758603">
    <property type="component" value="Unassembled WGS sequence"/>
</dbReference>
<feature type="compositionally biased region" description="Low complexity" evidence="1">
    <location>
        <begin position="89"/>
        <end position="109"/>
    </location>
</feature>
<evidence type="ECO:0000313" key="3">
    <source>
        <dbReference type="Proteomes" id="UP000758603"/>
    </source>
</evidence>
<comment type="caution">
    <text evidence="2">The sequence shown here is derived from an EMBL/GenBank/DDBJ whole genome shotgun (WGS) entry which is preliminary data.</text>
</comment>
<evidence type="ECO:0000256" key="1">
    <source>
        <dbReference type="SAM" id="MobiDB-lite"/>
    </source>
</evidence>
<accession>A0A9P8UIT5</accession>
<feature type="compositionally biased region" description="Polar residues" evidence="1">
    <location>
        <begin position="128"/>
        <end position="144"/>
    </location>
</feature>
<organism evidence="2 3">
    <name type="scientific">Truncatella angustata</name>
    <dbReference type="NCBI Taxonomy" id="152316"/>
    <lineage>
        <taxon>Eukaryota</taxon>
        <taxon>Fungi</taxon>
        <taxon>Dikarya</taxon>
        <taxon>Ascomycota</taxon>
        <taxon>Pezizomycotina</taxon>
        <taxon>Sordariomycetes</taxon>
        <taxon>Xylariomycetidae</taxon>
        <taxon>Amphisphaeriales</taxon>
        <taxon>Sporocadaceae</taxon>
        <taxon>Truncatella</taxon>
    </lineage>
</organism>
<dbReference type="EMBL" id="JAGPXC010000005">
    <property type="protein sequence ID" value="KAH6653005.1"/>
    <property type="molecule type" value="Genomic_DNA"/>
</dbReference>
<protein>
    <submittedName>
        <fullName evidence="2">Uncharacterized protein</fullName>
    </submittedName>
</protein>
<evidence type="ECO:0000313" key="2">
    <source>
        <dbReference type="EMBL" id="KAH6653005.1"/>
    </source>
</evidence>
<reference evidence="2" key="1">
    <citation type="journal article" date="2021" name="Nat. Commun.">
        <title>Genetic determinants of endophytism in the Arabidopsis root mycobiome.</title>
        <authorList>
            <person name="Mesny F."/>
            <person name="Miyauchi S."/>
            <person name="Thiergart T."/>
            <person name="Pickel B."/>
            <person name="Atanasova L."/>
            <person name="Karlsson M."/>
            <person name="Huettel B."/>
            <person name="Barry K.W."/>
            <person name="Haridas S."/>
            <person name="Chen C."/>
            <person name="Bauer D."/>
            <person name="Andreopoulos W."/>
            <person name="Pangilinan J."/>
            <person name="LaButti K."/>
            <person name="Riley R."/>
            <person name="Lipzen A."/>
            <person name="Clum A."/>
            <person name="Drula E."/>
            <person name="Henrissat B."/>
            <person name="Kohler A."/>
            <person name="Grigoriev I.V."/>
            <person name="Martin F.M."/>
            <person name="Hacquard S."/>
        </authorList>
    </citation>
    <scope>NUCLEOTIDE SEQUENCE</scope>
    <source>
        <strain evidence="2">MPI-SDFR-AT-0073</strain>
    </source>
</reference>
<feature type="region of interest" description="Disordered" evidence="1">
    <location>
        <begin position="43"/>
        <end position="183"/>
    </location>
</feature>
<dbReference type="RefSeq" id="XP_045957282.1">
    <property type="nucleotide sequence ID" value="XM_046107486.1"/>
</dbReference>
<name>A0A9P8UIT5_9PEZI</name>
<dbReference type="AlphaFoldDB" id="A0A9P8UIT5"/>